<evidence type="ECO:0000313" key="1">
    <source>
        <dbReference type="EMBL" id="MPR05222.1"/>
    </source>
</evidence>
<organism evidence="1 2">
    <name type="scientific">Pseudomonas kitaguniensis</name>
    <dbReference type="NCBI Taxonomy" id="2607908"/>
    <lineage>
        <taxon>Bacteria</taxon>
        <taxon>Pseudomonadati</taxon>
        <taxon>Pseudomonadota</taxon>
        <taxon>Gammaproteobacteria</taxon>
        <taxon>Pseudomonadales</taxon>
        <taxon>Pseudomonadaceae</taxon>
        <taxon>Pseudomonas</taxon>
    </lineage>
</organism>
<dbReference type="EMBL" id="VUAZ01000197">
    <property type="protein sequence ID" value="MPR05222.1"/>
    <property type="molecule type" value="Genomic_DNA"/>
</dbReference>
<comment type="caution">
    <text evidence="1">The sequence shown here is derived from an EMBL/GenBank/DDBJ whole genome shotgun (WGS) entry which is preliminary data.</text>
</comment>
<name>A0A5N7KTU1_9PSED</name>
<accession>A0A5N7KTU1</accession>
<gene>
    <name evidence="1" type="ORF">F0169_25990</name>
</gene>
<reference evidence="1 2" key="2">
    <citation type="journal article" date="2023" name="Plant Pathol.">
        <title>Dismantling and reorganizing Pseudomonas marginalis sensu#lato.</title>
        <authorList>
            <person name="Sawada H."/>
            <person name="Fujikawa T."/>
            <person name="Satou M."/>
        </authorList>
    </citation>
    <scope>NUCLEOTIDE SEQUENCE [LARGE SCALE GENOMIC DNA]</scope>
    <source>
        <strain evidence="1 2">MAFF 212408</strain>
    </source>
</reference>
<feature type="non-terminal residue" evidence="1">
    <location>
        <position position="186"/>
    </location>
</feature>
<reference evidence="1 2" key="1">
    <citation type="journal article" date="2020" name="Int. J. Syst. Evol. Microbiol.">
        <title>Pseudomonas kitaguniensis sp. nov., a pathogen causing bacterial rot of Welsh onion in Japan.</title>
        <authorList>
            <person name="Sawada H."/>
            <person name="Fujikawa T."/>
            <person name="Nishiwaki Y."/>
            <person name="Horita H."/>
        </authorList>
    </citation>
    <scope>NUCLEOTIDE SEQUENCE [LARGE SCALE GENOMIC DNA]</scope>
    <source>
        <strain evidence="1 2">MAFF 212408</strain>
    </source>
</reference>
<proteinExistence type="predicted"/>
<protein>
    <submittedName>
        <fullName evidence="1">Uncharacterized protein</fullName>
    </submittedName>
</protein>
<keyword evidence="2" id="KW-1185">Reference proteome</keyword>
<dbReference type="Proteomes" id="UP000326112">
    <property type="component" value="Unassembled WGS sequence"/>
</dbReference>
<sequence length="186" mass="19516">MTLSINTPAFVKFDTTPMATPAALAMNASGSAVPTSSSQAAPIAPRQDALQVPQGNVTISASSLSKLFDMLEQMFKTMREMFAGKDITPDVLPGADKVPKLKVDGADQPKVKVDIGLLPKVKVDGADQSKVKADVGLLPKVKVDGADQPKIKVDIDLSPKVKVDGADQAKVKPDTGLLPKVMPDKA</sequence>
<evidence type="ECO:0000313" key="2">
    <source>
        <dbReference type="Proteomes" id="UP000326112"/>
    </source>
</evidence>